<dbReference type="GO" id="GO:0006044">
    <property type="term" value="P:N-acetylglucosamine metabolic process"/>
    <property type="evidence" value="ECO:0007669"/>
    <property type="project" value="TreeGrafter"/>
</dbReference>
<reference evidence="1 2" key="1">
    <citation type="submission" date="2017-06" db="EMBL/GenBank/DDBJ databases">
        <authorList>
            <person name="Kim H.J."/>
            <person name="Triplett B.A."/>
        </authorList>
    </citation>
    <scope>NUCLEOTIDE SEQUENCE [LARGE SCALE GENOMIC DNA]</scope>
    <source>
        <strain evidence="1 2">DSM 43151</strain>
    </source>
</reference>
<dbReference type="Pfam" id="PF13469">
    <property type="entry name" value="Sulfotransfer_3"/>
    <property type="match status" value="1"/>
</dbReference>
<sequence>MSLKVVYIAGWGRSGTTIVDNILNSYDDVFSTGELFYLWSRGLIEGRKCGCGLVFPRCRLWADILDTAFGADRPDPERISRLQRDAIRVRHTPALTGAVATPEAEEYRALTNRLYHAIAEVTGARLIVDSSKVPSAAALLPGMSGVEPYLLHMIRDPRAVTHSWMRANPRVDRKMTAMMHQEAPVASTMHWLVRNTLVERLAGAYGGRYRLLRYEDFVAAPRRAVESLLDFAGMQVAGGPFVDESTVCLEANHTIAGNPGRFRTGEVALRLDDRWREEQTAGPRLTATALALPLLHRYGYRTRTSRPNRPVRQGSVNVLAGDALLTVPHAGVR</sequence>
<dbReference type="OrthoDB" id="663914at2"/>
<dbReference type="Gene3D" id="3.40.50.300">
    <property type="entry name" value="P-loop containing nucleotide triphosphate hydrolases"/>
    <property type="match status" value="1"/>
</dbReference>
<dbReference type="GO" id="GO:0001517">
    <property type="term" value="F:N-acetylglucosamine 6-O-sulfotransferase activity"/>
    <property type="evidence" value="ECO:0007669"/>
    <property type="project" value="TreeGrafter"/>
</dbReference>
<gene>
    <name evidence="1" type="ORF">SAMN06264365_102197</name>
</gene>
<dbReference type="RefSeq" id="WP_089292041.1">
    <property type="nucleotide sequence ID" value="NZ_BOMU01000031.1"/>
</dbReference>
<dbReference type="PANTHER" id="PTHR10704:SF44">
    <property type="entry name" value="LD35051P-RELATED"/>
    <property type="match status" value="1"/>
</dbReference>
<dbReference type="GO" id="GO:0006790">
    <property type="term" value="P:sulfur compound metabolic process"/>
    <property type="evidence" value="ECO:0007669"/>
    <property type="project" value="TreeGrafter"/>
</dbReference>
<protein>
    <submittedName>
        <fullName evidence="1">Sulfotransferase family protein</fullName>
    </submittedName>
</protein>
<proteinExistence type="predicted"/>
<dbReference type="Proteomes" id="UP000198415">
    <property type="component" value="Unassembled WGS sequence"/>
</dbReference>
<evidence type="ECO:0000313" key="2">
    <source>
        <dbReference type="Proteomes" id="UP000198415"/>
    </source>
</evidence>
<name>A0A238W6V8_9ACTN</name>
<organism evidence="1 2">
    <name type="scientific">Actinoplanes regularis</name>
    <dbReference type="NCBI Taxonomy" id="52697"/>
    <lineage>
        <taxon>Bacteria</taxon>
        <taxon>Bacillati</taxon>
        <taxon>Actinomycetota</taxon>
        <taxon>Actinomycetes</taxon>
        <taxon>Micromonosporales</taxon>
        <taxon>Micromonosporaceae</taxon>
        <taxon>Actinoplanes</taxon>
    </lineage>
</organism>
<accession>A0A238W6V8</accession>
<dbReference type="InterPro" id="IPR051135">
    <property type="entry name" value="Gal/GlcNAc/GalNAc_ST"/>
</dbReference>
<evidence type="ECO:0000313" key="1">
    <source>
        <dbReference type="EMBL" id="SNR41923.1"/>
    </source>
</evidence>
<dbReference type="PANTHER" id="PTHR10704">
    <property type="entry name" value="CARBOHYDRATE SULFOTRANSFERASE"/>
    <property type="match status" value="1"/>
</dbReference>
<dbReference type="EMBL" id="FZNR01000002">
    <property type="protein sequence ID" value="SNR41923.1"/>
    <property type="molecule type" value="Genomic_DNA"/>
</dbReference>
<keyword evidence="1" id="KW-0808">Transferase</keyword>
<dbReference type="AlphaFoldDB" id="A0A238W6V8"/>
<dbReference type="SUPFAM" id="SSF52540">
    <property type="entry name" value="P-loop containing nucleoside triphosphate hydrolases"/>
    <property type="match status" value="1"/>
</dbReference>
<keyword evidence="2" id="KW-1185">Reference proteome</keyword>
<dbReference type="InterPro" id="IPR027417">
    <property type="entry name" value="P-loop_NTPase"/>
</dbReference>